<dbReference type="InterPro" id="IPR001867">
    <property type="entry name" value="OmpR/PhoB-type_DNA-bd"/>
</dbReference>
<dbReference type="Pfam" id="PF00486">
    <property type="entry name" value="Trans_reg_C"/>
    <property type="match status" value="1"/>
</dbReference>
<dbReference type="PROSITE" id="PS51755">
    <property type="entry name" value="OMPR_PHOB"/>
    <property type="match status" value="1"/>
</dbReference>
<dbReference type="SMART" id="SM00862">
    <property type="entry name" value="Trans_reg_C"/>
    <property type="match status" value="1"/>
</dbReference>
<feature type="domain" description="OmpR/PhoB-type" evidence="6">
    <location>
        <begin position="1"/>
        <end position="90"/>
    </location>
</feature>
<dbReference type="KEGG" id="msei:MSEDJ_53530"/>
<evidence type="ECO:0000313" key="7">
    <source>
        <dbReference type="EMBL" id="BBY31257.1"/>
    </source>
</evidence>
<organism evidence="7 8">
    <name type="scientific">Mycolicibacterium sediminis</name>
    <dbReference type="NCBI Taxonomy" id="1286180"/>
    <lineage>
        <taxon>Bacteria</taxon>
        <taxon>Bacillati</taxon>
        <taxon>Actinomycetota</taxon>
        <taxon>Actinomycetes</taxon>
        <taxon>Mycobacteriales</taxon>
        <taxon>Mycobacteriaceae</taxon>
        <taxon>Mycolicibacterium</taxon>
    </lineage>
</organism>
<dbReference type="RefSeq" id="WP_163800779.1">
    <property type="nucleotide sequence ID" value="NZ_AP022588.1"/>
</dbReference>
<dbReference type="GO" id="GO:0006355">
    <property type="term" value="P:regulation of DNA-templated transcription"/>
    <property type="evidence" value="ECO:0007669"/>
    <property type="project" value="InterPro"/>
</dbReference>
<dbReference type="GO" id="GO:0000160">
    <property type="term" value="P:phosphorelay signal transduction system"/>
    <property type="evidence" value="ECO:0007669"/>
    <property type="project" value="InterPro"/>
</dbReference>
<dbReference type="InterPro" id="IPR041664">
    <property type="entry name" value="AAA_16"/>
</dbReference>
<dbReference type="Gene3D" id="1.10.10.10">
    <property type="entry name" value="Winged helix-like DNA-binding domain superfamily/Winged helix DNA-binding domain"/>
    <property type="match status" value="1"/>
</dbReference>
<keyword evidence="2" id="KW-0805">Transcription regulation</keyword>
<evidence type="ECO:0000256" key="1">
    <source>
        <dbReference type="ARBA" id="ARBA00005820"/>
    </source>
</evidence>
<dbReference type="Proteomes" id="UP000467193">
    <property type="component" value="Chromosome"/>
</dbReference>
<keyword evidence="4" id="KW-0804">Transcription</keyword>
<dbReference type="Gene3D" id="3.40.50.300">
    <property type="entry name" value="P-loop containing nucleotide triphosphate hydrolases"/>
    <property type="match status" value="1"/>
</dbReference>
<dbReference type="InterPro" id="IPR005158">
    <property type="entry name" value="BTAD"/>
</dbReference>
<dbReference type="SUPFAM" id="SSF46894">
    <property type="entry name" value="C-terminal effector domain of the bipartite response regulators"/>
    <property type="match status" value="1"/>
</dbReference>
<dbReference type="SMART" id="SM01043">
    <property type="entry name" value="BTAD"/>
    <property type="match status" value="1"/>
</dbReference>
<dbReference type="InterPro" id="IPR011990">
    <property type="entry name" value="TPR-like_helical_dom_sf"/>
</dbReference>
<dbReference type="AlphaFoldDB" id="A0A7I7QZ41"/>
<accession>A0A7I7QZ41</accession>
<dbReference type="GO" id="GO:0003677">
    <property type="term" value="F:DNA binding"/>
    <property type="evidence" value="ECO:0007669"/>
    <property type="project" value="UniProtKB-UniRule"/>
</dbReference>
<evidence type="ECO:0000256" key="4">
    <source>
        <dbReference type="ARBA" id="ARBA00023163"/>
    </source>
</evidence>
<dbReference type="InterPro" id="IPR027417">
    <property type="entry name" value="P-loop_NTPase"/>
</dbReference>
<dbReference type="CDD" id="cd15831">
    <property type="entry name" value="BTAD"/>
    <property type="match status" value="1"/>
</dbReference>
<sequence length="1017" mass="108482">MEYRILGPLAVRRDGLDLPLGGLRQRAVLAVLLLSDDRAVEVDRLIEQVWGDEVPAKPLSSLRAYVANLRRIIGTDGAITRAGQGYRLDTAGDVVDVREFARLIAQGRKLLDVGDAAAALPCLDEALGYWRGTPLADFRNLNFAMPEVHRLDTMRADAVELRFETALRLGVDADLIADLESEVGTNPLRESLWALVMLAMYRSGRRIDALRAYERASAILDTELGVRPGVALQRLATDIRNESAALDWQPPVAVTATRTPERGGDDLFGRSSEVRRMREALDAAAGRRGGVIVLTGDSGMGKTALAHCVADMAGDTGMATAWAGHASDIRRPPSWAWAHALRELAAQLPQDAGELHAPLPDWWSVAAEDANAQEAGAAPRFAALEAIVAALAELVSKRPALIVLDDLQLADRFTHDVLAHIASAGRRLPLVIVATWQDGAGSDGSSKARALERLRSRTDVEFVKLRGLGVDATADLIGAVGGVPPQPEFTVSVQTRTGGNPFYIRELIRLLVDDGRIGEAATAIDGEAVPEAVSGVIRTRLAALPTPSRAALYAAAVSGAEFTVGRVAAVTRCSVDEAIDALTPARLAGLVTESSHPAALRFSHGLVRDAIAGEISGVERARLHADVARTYVVDLDEVASQDAIDGAHHGWSAGTELDAPTALRLLHRARADAWSRSAYREVAELDRRALDVCSRLPAGAPRFETEIDLQLQLASVEAVVSGQSSAKVLQDLRRSSDTGKDTGMDAVQSTTSVAMGCLEACGTGRYYDAAVLSDSLVEFFGATGDPIAGSSGHYIRALTDFMRGNLDRALDSVTTLHSSVPPVDWEQFGALASFEVLAHGVAAHAHGLRGDAECARSELAAGLSKAAARRDAFGAAVLRTADVQLAAMTGVTDGVADRADRVVAELTEMGVDQFIGGARLIRTWARAMGPEGIDGVDDMRAALELHGQGGRRIFTPLYLGLCCDVVARHRDPEDALLLVARAETVATSTGEHVWDAQLSARRLRLTARRRAERPAAY</sequence>
<evidence type="ECO:0000256" key="3">
    <source>
        <dbReference type="ARBA" id="ARBA00023125"/>
    </source>
</evidence>
<proteinExistence type="inferred from homology"/>
<dbReference type="PANTHER" id="PTHR35807">
    <property type="entry name" value="TRANSCRIPTIONAL REGULATOR REDD-RELATED"/>
    <property type="match status" value="1"/>
</dbReference>
<dbReference type="InterPro" id="IPR003593">
    <property type="entry name" value="AAA+_ATPase"/>
</dbReference>
<comment type="similarity">
    <text evidence="1">Belongs to the AfsR/DnrI/RedD regulatory family.</text>
</comment>
<dbReference type="InterPro" id="IPR051677">
    <property type="entry name" value="AfsR-DnrI-RedD_regulator"/>
</dbReference>
<keyword evidence="8" id="KW-1185">Reference proteome</keyword>
<dbReference type="SUPFAM" id="SSF48452">
    <property type="entry name" value="TPR-like"/>
    <property type="match status" value="1"/>
</dbReference>
<evidence type="ECO:0000259" key="6">
    <source>
        <dbReference type="PROSITE" id="PS51755"/>
    </source>
</evidence>
<gene>
    <name evidence="7" type="ORF">MSEDJ_53530</name>
</gene>
<reference evidence="7 8" key="1">
    <citation type="journal article" date="2019" name="Emerg. Microbes Infect.">
        <title>Comprehensive subspecies identification of 175 nontuberculous mycobacteria species based on 7547 genomic profiles.</title>
        <authorList>
            <person name="Matsumoto Y."/>
            <person name="Kinjo T."/>
            <person name="Motooka D."/>
            <person name="Nabeya D."/>
            <person name="Jung N."/>
            <person name="Uechi K."/>
            <person name="Horii T."/>
            <person name="Iida T."/>
            <person name="Fujita J."/>
            <person name="Nakamura S."/>
        </authorList>
    </citation>
    <scope>NUCLEOTIDE SEQUENCE [LARGE SCALE GENOMIC DNA]</scope>
    <source>
        <strain evidence="7 8">JCM 17899</strain>
    </source>
</reference>
<name>A0A7I7QZ41_9MYCO</name>
<dbReference type="SMART" id="SM00382">
    <property type="entry name" value="AAA"/>
    <property type="match status" value="1"/>
</dbReference>
<evidence type="ECO:0000256" key="5">
    <source>
        <dbReference type="PROSITE-ProRule" id="PRU01091"/>
    </source>
</evidence>
<dbReference type="Pfam" id="PF13191">
    <property type="entry name" value="AAA_16"/>
    <property type="match status" value="1"/>
</dbReference>
<feature type="DNA-binding region" description="OmpR/PhoB-type" evidence="5">
    <location>
        <begin position="1"/>
        <end position="90"/>
    </location>
</feature>
<protein>
    <recommendedName>
        <fullName evidence="6">OmpR/PhoB-type domain-containing protein</fullName>
    </recommendedName>
</protein>
<dbReference type="InterPro" id="IPR036388">
    <property type="entry name" value="WH-like_DNA-bd_sf"/>
</dbReference>
<dbReference type="InterPro" id="IPR016032">
    <property type="entry name" value="Sig_transdc_resp-reg_C-effctor"/>
</dbReference>
<dbReference type="Pfam" id="PF03704">
    <property type="entry name" value="BTAD"/>
    <property type="match status" value="1"/>
</dbReference>
<dbReference type="PANTHER" id="PTHR35807:SF1">
    <property type="entry name" value="TRANSCRIPTIONAL REGULATOR REDD"/>
    <property type="match status" value="1"/>
</dbReference>
<evidence type="ECO:0000313" key="8">
    <source>
        <dbReference type="Proteomes" id="UP000467193"/>
    </source>
</evidence>
<dbReference type="Gene3D" id="1.25.40.10">
    <property type="entry name" value="Tetratricopeptide repeat domain"/>
    <property type="match status" value="1"/>
</dbReference>
<dbReference type="EMBL" id="AP022588">
    <property type="protein sequence ID" value="BBY31257.1"/>
    <property type="molecule type" value="Genomic_DNA"/>
</dbReference>
<keyword evidence="3 5" id="KW-0238">DNA-binding</keyword>
<evidence type="ECO:0000256" key="2">
    <source>
        <dbReference type="ARBA" id="ARBA00023015"/>
    </source>
</evidence>
<dbReference type="SUPFAM" id="SSF52540">
    <property type="entry name" value="P-loop containing nucleoside triphosphate hydrolases"/>
    <property type="match status" value="1"/>
</dbReference>